<dbReference type="VEuPathDB" id="FungiDB:PYU1_G010734"/>
<accession>K3X0K8</accession>
<keyword evidence="3" id="KW-1185">Reference proteome</keyword>
<reference evidence="2" key="3">
    <citation type="submission" date="2015-02" db="UniProtKB">
        <authorList>
            <consortium name="EnsemblProtists"/>
        </authorList>
    </citation>
    <scope>IDENTIFICATION</scope>
    <source>
        <strain evidence="2">DAOM BR144</strain>
    </source>
</reference>
<dbReference type="EnsemblProtists" id="PYU1_T010757">
    <property type="protein sequence ID" value="PYU1_T010757"/>
    <property type="gene ID" value="PYU1_G010734"/>
</dbReference>
<dbReference type="PANTHER" id="PTHR31485:SF7">
    <property type="entry name" value="PEPTIDYL SERINE ALPHA-GALACTOSYLTRANSFERASE"/>
    <property type="match status" value="1"/>
</dbReference>
<organism evidence="2 3">
    <name type="scientific">Globisporangium ultimum (strain ATCC 200006 / CBS 805.95 / DAOM BR144)</name>
    <name type="common">Pythium ultimum</name>
    <dbReference type="NCBI Taxonomy" id="431595"/>
    <lineage>
        <taxon>Eukaryota</taxon>
        <taxon>Sar</taxon>
        <taxon>Stramenopiles</taxon>
        <taxon>Oomycota</taxon>
        <taxon>Peronosporomycetes</taxon>
        <taxon>Pythiales</taxon>
        <taxon>Pythiaceae</taxon>
        <taxon>Globisporangium</taxon>
    </lineage>
</organism>
<dbReference type="PANTHER" id="PTHR31485">
    <property type="entry name" value="PEPTIDYL SERINE ALPHA-GALACTOSYLTRANSFERASE"/>
    <property type="match status" value="1"/>
</dbReference>
<reference evidence="3" key="1">
    <citation type="journal article" date="2010" name="Genome Biol.">
        <title>Genome sequence of the necrotrophic plant pathogen Pythium ultimum reveals original pathogenicity mechanisms and effector repertoire.</title>
        <authorList>
            <person name="Levesque C.A."/>
            <person name="Brouwer H."/>
            <person name="Cano L."/>
            <person name="Hamilton J.P."/>
            <person name="Holt C."/>
            <person name="Huitema E."/>
            <person name="Raffaele S."/>
            <person name="Robideau G.P."/>
            <person name="Thines M."/>
            <person name="Win J."/>
            <person name="Zerillo M.M."/>
            <person name="Beakes G.W."/>
            <person name="Boore J.L."/>
            <person name="Busam D."/>
            <person name="Dumas B."/>
            <person name="Ferriera S."/>
            <person name="Fuerstenberg S.I."/>
            <person name="Gachon C.M."/>
            <person name="Gaulin E."/>
            <person name="Govers F."/>
            <person name="Grenville-Briggs L."/>
            <person name="Horner N."/>
            <person name="Hostetler J."/>
            <person name="Jiang R.H."/>
            <person name="Johnson J."/>
            <person name="Krajaejun T."/>
            <person name="Lin H."/>
            <person name="Meijer H.J."/>
            <person name="Moore B."/>
            <person name="Morris P."/>
            <person name="Phuntmart V."/>
            <person name="Puiu D."/>
            <person name="Shetty J."/>
            <person name="Stajich J.E."/>
            <person name="Tripathy S."/>
            <person name="Wawra S."/>
            <person name="van West P."/>
            <person name="Whitty B.R."/>
            <person name="Coutinho P.M."/>
            <person name="Henrissat B."/>
            <person name="Martin F."/>
            <person name="Thomas P.D."/>
            <person name="Tyler B.M."/>
            <person name="De Vries R.P."/>
            <person name="Kamoun S."/>
            <person name="Yandell M."/>
            <person name="Tisserat N."/>
            <person name="Buell C.R."/>
        </authorList>
    </citation>
    <scope>NUCLEOTIDE SEQUENCE</scope>
    <source>
        <strain evidence="3">DAOM:BR144</strain>
    </source>
</reference>
<reference evidence="3" key="2">
    <citation type="submission" date="2010-04" db="EMBL/GenBank/DDBJ databases">
        <authorList>
            <person name="Buell R."/>
            <person name="Hamilton J."/>
            <person name="Hostetler J."/>
        </authorList>
    </citation>
    <scope>NUCLEOTIDE SEQUENCE [LARGE SCALE GENOMIC DNA]</scope>
    <source>
        <strain evidence="3">DAOM:BR144</strain>
    </source>
</reference>
<evidence type="ECO:0000256" key="1">
    <source>
        <dbReference type="SAM" id="MobiDB-lite"/>
    </source>
</evidence>
<evidence type="ECO:0000313" key="3">
    <source>
        <dbReference type="Proteomes" id="UP000019132"/>
    </source>
</evidence>
<dbReference type="HOGENOM" id="CLU_028786_0_0_1"/>
<dbReference type="eggNOG" id="ENOG502RWZD">
    <property type="taxonomic scope" value="Eukaryota"/>
</dbReference>
<dbReference type="EMBL" id="GL376592">
    <property type="status" value="NOT_ANNOTATED_CDS"/>
    <property type="molecule type" value="Genomic_DNA"/>
</dbReference>
<dbReference type="InterPro" id="IPR044845">
    <property type="entry name" value="HPAT/SRGT1-like"/>
</dbReference>
<dbReference type="InParanoid" id="K3X0K8"/>
<dbReference type="STRING" id="431595.K3X0K8"/>
<dbReference type="AlphaFoldDB" id="K3X0K8"/>
<feature type="region of interest" description="Disordered" evidence="1">
    <location>
        <begin position="78"/>
        <end position="108"/>
    </location>
</feature>
<dbReference type="GO" id="GO:0016757">
    <property type="term" value="F:glycosyltransferase activity"/>
    <property type="evidence" value="ECO:0007669"/>
    <property type="project" value="InterPro"/>
</dbReference>
<dbReference type="Proteomes" id="UP000019132">
    <property type="component" value="Unassembled WGS sequence"/>
</dbReference>
<proteinExistence type="predicted"/>
<protein>
    <submittedName>
        <fullName evidence="2">Uncharacterized protein</fullName>
    </submittedName>
</protein>
<sequence length="500" mass="56985">MPPPRSPSSPTGSRPLCYRLLLGLATLLIGTLLIENASLKSSTASTQPLNLVHVDDALAQSNVRQQQDVTVDVLEEEAAQERSAVGDGSIDTVAPVEPEKPQTDDEEPLWELPLRRAYPANYDNSSMHIVFSMSCDQQHRLLYSTVVQMSATRVGQKGPITQIISGCTDEQKTEILFEPRFYYDFRVHFTQSYYPHPLPEIDDWYAPYNKPFALRHYLHNANPPVQHGFLALIDSDFAFFRPVEVNTGRNMTKFYPGKRDPTTVTDEVRDGVAMAQTWSTILCTGQPCANVNEDDGWKYYWGLGPPYIMTKNDMLTFIDDYCHFVVEARKVSTDWMTEMYAYSLAAANHGIKHTIFSHLGMGHPYIDEEYWKFLDDLSIKDNPCLPTTDIFVPPEPPLGLHFYHAYYSGEEKRHFYKKSVPKDFLKCDHSLLRVPNATDYEWASSLHPSNDNSRSQRRHETWLSCTMHKIVNQAAVLIKTATCGERGFNAFQGYEIIKTD</sequence>
<name>K3X0K8_GLOUD</name>
<dbReference type="OMA" id="CANVNED"/>
<evidence type="ECO:0000313" key="2">
    <source>
        <dbReference type="EnsemblProtists" id="PYU1_T010757"/>
    </source>
</evidence>